<evidence type="ECO:0008006" key="4">
    <source>
        <dbReference type="Google" id="ProtNLM"/>
    </source>
</evidence>
<dbReference type="AlphaFoldDB" id="A0A1H7GND3"/>
<name>A0A1H7GND3_9BACT</name>
<keyword evidence="3" id="KW-1185">Reference proteome</keyword>
<dbReference type="RefSeq" id="WP_089906221.1">
    <property type="nucleotide sequence ID" value="NZ_FOBB01000001.1"/>
</dbReference>
<evidence type="ECO:0000256" key="1">
    <source>
        <dbReference type="SAM" id="SignalP"/>
    </source>
</evidence>
<feature type="signal peptide" evidence="1">
    <location>
        <begin position="1"/>
        <end position="21"/>
    </location>
</feature>
<dbReference type="OrthoDB" id="965947at2"/>
<sequence>MKFYHVLCLATIITAASSCGSAETQKAATAAPSPVKLSQFNDVEDVQKRLSAAGIGELRKWKGDGFGYLSSSPYFSFGEGELPDNMAYYLESDNANNIKKLKLVLNINTANKKTALSKFAETVEKTYNVLELPPSSEIVKAAVTGKATEIDKDTYTESIELEKSNIETWKFVIETK</sequence>
<feature type="chain" id="PRO_5011587856" description="Lipoprotein" evidence="1">
    <location>
        <begin position="22"/>
        <end position="176"/>
    </location>
</feature>
<evidence type="ECO:0000313" key="2">
    <source>
        <dbReference type="EMBL" id="SEK39601.1"/>
    </source>
</evidence>
<organism evidence="2 3">
    <name type="scientific">Chitinophaga rupis</name>
    <dbReference type="NCBI Taxonomy" id="573321"/>
    <lineage>
        <taxon>Bacteria</taxon>
        <taxon>Pseudomonadati</taxon>
        <taxon>Bacteroidota</taxon>
        <taxon>Chitinophagia</taxon>
        <taxon>Chitinophagales</taxon>
        <taxon>Chitinophagaceae</taxon>
        <taxon>Chitinophaga</taxon>
    </lineage>
</organism>
<keyword evidence="1" id="KW-0732">Signal</keyword>
<evidence type="ECO:0000313" key="3">
    <source>
        <dbReference type="Proteomes" id="UP000198984"/>
    </source>
</evidence>
<dbReference type="Proteomes" id="UP000198984">
    <property type="component" value="Unassembled WGS sequence"/>
</dbReference>
<dbReference type="PROSITE" id="PS51257">
    <property type="entry name" value="PROKAR_LIPOPROTEIN"/>
    <property type="match status" value="1"/>
</dbReference>
<protein>
    <recommendedName>
        <fullName evidence="4">Lipoprotein</fullName>
    </recommendedName>
</protein>
<dbReference type="EMBL" id="FOBB01000001">
    <property type="protein sequence ID" value="SEK39601.1"/>
    <property type="molecule type" value="Genomic_DNA"/>
</dbReference>
<proteinExistence type="predicted"/>
<reference evidence="2 3" key="1">
    <citation type="submission" date="2016-10" db="EMBL/GenBank/DDBJ databases">
        <authorList>
            <person name="de Groot N.N."/>
        </authorList>
    </citation>
    <scope>NUCLEOTIDE SEQUENCE [LARGE SCALE GENOMIC DNA]</scope>
    <source>
        <strain evidence="2 3">DSM 21039</strain>
    </source>
</reference>
<gene>
    <name evidence="2" type="ORF">SAMN04488505_101118</name>
</gene>
<accession>A0A1H7GND3</accession>